<evidence type="ECO:0000256" key="2">
    <source>
        <dbReference type="ARBA" id="ARBA00009544"/>
    </source>
</evidence>
<feature type="compositionally biased region" description="Pro residues" evidence="6">
    <location>
        <begin position="171"/>
        <end position="187"/>
    </location>
</feature>
<dbReference type="GO" id="GO:0005524">
    <property type="term" value="F:ATP binding"/>
    <property type="evidence" value="ECO:0007669"/>
    <property type="project" value="InterPro"/>
</dbReference>
<evidence type="ECO:0000313" key="10">
    <source>
        <dbReference type="EMBL" id="KAJ0396015.1"/>
    </source>
</evidence>
<dbReference type="Pfam" id="PF00069">
    <property type="entry name" value="Pkinase"/>
    <property type="match status" value="1"/>
</dbReference>
<dbReference type="SUPFAM" id="SSF48647">
    <property type="entry name" value="Fungal elicitin"/>
    <property type="match status" value="1"/>
</dbReference>
<evidence type="ECO:0000256" key="8">
    <source>
        <dbReference type="SAM" id="SignalP"/>
    </source>
</evidence>
<dbReference type="Proteomes" id="UP001209570">
    <property type="component" value="Unassembled WGS sequence"/>
</dbReference>
<dbReference type="GO" id="GO:0004674">
    <property type="term" value="F:protein serine/threonine kinase activity"/>
    <property type="evidence" value="ECO:0007669"/>
    <property type="project" value="TreeGrafter"/>
</dbReference>
<keyword evidence="8" id="KW-0732">Signal</keyword>
<evidence type="ECO:0000256" key="4">
    <source>
        <dbReference type="ARBA" id="ARBA00022978"/>
    </source>
</evidence>
<feature type="transmembrane region" description="Helical" evidence="7">
    <location>
        <begin position="309"/>
        <end position="329"/>
    </location>
</feature>
<keyword evidence="5" id="KW-1015">Disulfide bond</keyword>
<keyword evidence="3" id="KW-0964">Secreted</keyword>
<keyword evidence="7" id="KW-1133">Transmembrane helix</keyword>
<dbReference type="PROSITE" id="PS50011">
    <property type="entry name" value="PROTEIN_KINASE_DOM"/>
    <property type="match status" value="1"/>
</dbReference>
<dbReference type="SMART" id="SM00220">
    <property type="entry name" value="S_TKc"/>
    <property type="match status" value="1"/>
</dbReference>
<feature type="compositionally biased region" description="Low complexity" evidence="6">
    <location>
        <begin position="227"/>
        <end position="266"/>
    </location>
</feature>
<feature type="region of interest" description="Disordered" evidence="6">
    <location>
        <begin position="115"/>
        <end position="308"/>
    </location>
</feature>
<dbReference type="Gene3D" id="1.10.510.10">
    <property type="entry name" value="Transferase(Phosphotransferase) domain 1"/>
    <property type="match status" value="1"/>
</dbReference>
<dbReference type="GO" id="GO:0005576">
    <property type="term" value="C:extracellular region"/>
    <property type="evidence" value="ECO:0007669"/>
    <property type="project" value="UniProtKB-SubCell"/>
</dbReference>
<dbReference type="SUPFAM" id="SSF56112">
    <property type="entry name" value="Protein kinase-like (PK-like)"/>
    <property type="match status" value="1"/>
</dbReference>
<name>A0AAD5LC52_PYTIN</name>
<comment type="similarity">
    <text evidence="2">Belongs to the elicitin family.</text>
</comment>
<feature type="chain" id="PRO_5042162396" description="Protein kinase domain-containing protein" evidence="8">
    <location>
        <begin position="25"/>
        <end position="680"/>
    </location>
</feature>
<keyword evidence="7" id="KW-0472">Membrane</keyword>
<dbReference type="InterPro" id="IPR011009">
    <property type="entry name" value="Kinase-like_dom_sf"/>
</dbReference>
<dbReference type="InterPro" id="IPR051681">
    <property type="entry name" value="Ser/Thr_Kinases-Pseudokinases"/>
</dbReference>
<comment type="subcellular location">
    <subcellularLocation>
        <location evidence="1">Secreted</location>
    </subcellularLocation>
</comment>
<protein>
    <recommendedName>
        <fullName evidence="9">Protein kinase domain-containing protein</fullName>
    </recommendedName>
</protein>
<evidence type="ECO:0000256" key="6">
    <source>
        <dbReference type="SAM" id="MobiDB-lite"/>
    </source>
</evidence>
<dbReference type="AlphaFoldDB" id="A0AAD5LC52"/>
<proteinExistence type="inferred from homology"/>
<reference evidence="10" key="1">
    <citation type="submission" date="2021-12" db="EMBL/GenBank/DDBJ databases">
        <title>Prjna785345.</title>
        <authorList>
            <person name="Rujirawat T."/>
            <person name="Krajaejun T."/>
        </authorList>
    </citation>
    <scope>NUCLEOTIDE SEQUENCE</scope>
    <source>
        <strain evidence="10">Pi057C3</strain>
    </source>
</reference>
<keyword evidence="11" id="KW-1185">Reference proteome</keyword>
<keyword evidence="4" id="KW-0928">Hypersensitive response elicitation</keyword>
<sequence length="680" mass="71944">MRSVGSRLAAAAVAVAVLLAAAAAAPQEGGDCPAFYHDVRTNGRAAAEMDECSAKTGYSFLGLTRLDGSKLDAVCALDTCKSVFDRLVALSFPDCVIRGSTGTINWQKDIIAPWKSCGSRPAPGPPPGPAPNPNPTTRPRPVPPPGPGPAPAPDPEPAPAPPSGDDTPRATRPPSPTRARATPPPEAPSGDSPSNASPTPTPRNQETKAPKKTSPGGAPAPDTLDDATPSPSPMMTPASTPKPESSSRAPSSPGSSSPSPRSGSSADVLDDSSGSNASPAAGRGKRKNSSATTNQKGESSSEKKSSTGMTVGIGIGAFLFVATIVALVIRRRHKRKINADKLDQAILEDANRSATAAETHTFTVSSDPAQEALAKPKKAAAMLEKELVAYHIRAADVEDIELLGSGGHGVVYLVKYQQDRLLASKRIIPSQFTQHRLEVFVNEIKLIASLRHPNIVEFIGASWTSEVDLQALFEYMPNGDLRSYLEKWERGVWNREKTQIALDVAQALAYAHSFNPPLVHRDLKARNVLLTSELRGKLSDFGVSRYYTESGTMTKGVGSTRWMAPEVMAGSSSVPTAGASMKKSYTEACDIYSFGVLLSEIDTHRVPYADVRDPRGGALKDLALMELISAGKLQPSLTASCPPRVVELARKCLSFDPALRPNALEVSFVLRDMLKKGNGS</sequence>
<dbReference type="EMBL" id="JAKCXM010000314">
    <property type="protein sequence ID" value="KAJ0396015.1"/>
    <property type="molecule type" value="Genomic_DNA"/>
</dbReference>
<feature type="signal peptide" evidence="8">
    <location>
        <begin position="1"/>
        <end position="24"/>
    </location>
</feature>
<accession>A0AAD5LC52</accession>
<evidence type="ECO:0000313" key="11">
    <source>
        <dbReference type="Proteomes" id="UP001209570"/>
    </source>
</evidence>
<evidence type="ECO:0000256" key="7">
    <source>
        <dbReference type="SAM" id="Phobius"/>
    </source>
</evidence>
<dbReference type="PROSITE" id="PS00108">
    <property type="entry name" value="PROTEIN_KINASE_ST"/>
    <property type="match status" value="1"/>
</dbReference>
<keyword evidence="7" id="KW-0812">Transmembrane</keyword>
<dbReference type="GO" id="GO:0052040">
    <property type="term" value="P:symbiont-mediated perturbation of host programmed cell death"/>
    <property type="evidence" value="ECO:0007669"/>
    <property type="project" value="UniProtKB-KW"/>
</dbReference>
<dbReference type="PANTHER" id="PTHR44329">
    <property type="entry name" value="SERINE/THREONINE-PROTEIN KINASE TNNI3K-RELATED"/>
    <property type="match status" value="1"/>
</dbReference>
<feature type="compositionally biased region" description="Polar residues" evidence="6">
    <location>
        <begin position="191"/>
        <end position="204"/>
    </location>
</feature>
<dbReference type="InterPro" id="IPR036470">
    <property type="entry name" value="Elicitin_sf"/>
</dbReference>
<feature type="compositionally biased region" description="Pro residues" evidence="6">
    <location>
        <begin position="122"/>
        <end position="162"/>
    </location>
</feature>
<gene>
    <name evidence="10" type="ORF">P43SY_009745</name>
</gene>
<comment type="caution">
    <text evidence="10">The sequence shown here is derived from an EMBL/GenBank/DDBJ whole genome shotgun (WGS) entry which is preliminary data.</text>
</comment>
<feature type="domain" description="Protein kinase" evidence="9">
    <location>
        <begin position="397"/>
        <end position="674"/>
    </location>
</feature>
<evidence type="ECO:0000256" key="1">
    <source>
        <dbReference type="ARBA" id="ARBA00004613"/>
    </source>
</evidence>
<evidence type="ECO:0000259" key="9">
    <source>
        <dbReference type="PROSITE" id="PS50011"/>
    </source>
</evidence>
<dbReference type="PANTHER" id="PTHR44329:SF214">
    <property type="entry name" value="PROTEIN KINASE DOMAIN-CONTAINING PROTEIN"/>
    <property type="match status" value="1"/>
</dbReference>
<dbReference type="InterPro" id="IPR000719">
    <property type="entry name" value="Prot_kinase_dom"/>
</dbReference>
<dbReference type="Pfam" id="PF00964">
    <property type="entry name" value="Elicitin"/>
    <property type="match status" value="1"/>
</dbReference>
<evidence type="ECO:0000256" key="5">
    <source>
        <dbReference type="ARBA" id="ARBA00023157"/>
    </source>
</evidence>
<dbReference type="InterPro" id="IPR008271">
    <property type="entry name" value="Ser/Thr_kinase_AS"/>
</dbReference>
<organism evidence="10 11">
    <name type="scientific">Pythium insidiosum</name>
    <name type="common">Pythiosis disease agent</name>
    <dbReference type="NCBI Taxonomy" id="114742"/>
    <lineage>
        <taxon>Eukaryota</taxon>
        <taxon>Sar</taxon>
        <taxon>Stramenopiles</taxon>
        <taxon>Oomycota</taxon>
        <taxon>Peronosporomycetes</taxon>
        <taxon>Pythiales</taxon>
        <taxon>Pythiaceae</taxon>
        <taxon>Pythium</taxon>
    </lineage>
</organism>
<dbReference type="InterPro" id="IPR002200">
    <property type="entry name" value="Elicitin"/>
</dbReference>
<evidence type="ECO:0000256" key="3">
    <source>
        <dbReference type="ARBA" id="ARBA00022525"/>
    </source>
</evidence>
<dbReference type="Gene3D" id="1.10.239.10">
    <property type="entry name" value="Elicitin domain"/>
    <property type="match status" value="1"/>
</dbReference>